<keyword evidence="7" id="KW-1185">Reference proteome</keyword>
<dbReference type="EMBL" id="JABWTA010000001">
    <property type="protein sequence ID" value="NVE94353.1"/>
    <property type="molecule type" value="Genomic_DNA"/>
</dbReference>
<protein>
    <submittedName>
        <fullName evidence="6">Sugar kinase</fullName>
    </submittedName>
</protein>
<dbReference type="GO" id="GO:0019698">
    <property type="term" value="P:D-galacturonate catabolic process"/>
    <property type="evidence" value="ECO:0007669"/>
    <property type="project" value="TreeGrafter"/>
</dbReference>
<dbReference type="InterPro" id="IPR050306">
    <property type="entry name" value="PfkB_Carbo_kinase"/>
</dbReference>
<name>A0A850H901_9SPHN</name>
<dbReference type="Gene3D" id="3.40.1190.20">
    <property type="match status" value="1"/>
</dbReference>
<comment type="similarity">
    <text evidence="1">Belongs to the carbohydrate kinase PfkB family.</text>
</comment>
<evidence type="ECO:0000259" key="5">
    <source>
        <dbReference type="Pfam" id="PF00294"/>
    </source>
</evidence>
<evidence type="ECO:0000256" key="1">
    <source>
        <dbReference type="ARBA" id="ARBA00010688"/>
    </source>
</evidence>
<organism evidence="6 7">
    <name type="scientific">Altererythrobacter lutimaris</name>
    <dbReference type="NCBI Taxonomy" id="2743979"/>
    <lineage>
        <taxon>Bacteria</taxon>
        <taxon>Pseudomonadati</taxon>
        <taxon>Pseudomonadota</taxon>
        <taxon>Alphaproteobacteria</taxon>
        <taxon>Sphingomonadales</taxon>
        <taxon>Erythrobacteraceae</taxon>
        <taxon>Altererythrobacter</taxon>
    </lineage>
</organism>
<dbReference type="PANTHER" id="PTHR43085">
    <property type="entry name" value="HEXOKINASE FAMILY MEMBER"/>
    <property type="match status" value="1"/>
</dbReference>
<dbReference type="SUPFAM" id="SSF53613">
    <property type="entry name" value="Ribokinase-like"/>
    <property type="match status" value="1"/>
</dbReference>
<proteinExistence type="inferred from homology"/>
<dbReference type="Pfam" id="PF00294">
    <property type="entry name" value="PfkB"/>
    <property type="match status" value="1"/>
</dbReference>
<sequence length="322" mass="34610">MNKVYVMGEALIELASIGDNTIRLGHGGDTLNTAVYLARLGVVPFFVSALGADSYSAGLRAKLQAENVAVDHVLTNRDKLPGLYAIDLDEKGERTFRYWRGDSAARTFFSLPGSAAAIEAMCDADWLVISGISLAVFNQEERDFILDAASKVRARGGEVVFDPNYRPQLWANPEQAISVNKDVAPISSIVLVTQADECDLHGNRTLQETGEWWHSAGANLIVMKRGIEGAAFWERGKELIAIPSQPDNCPVDTTGAGDSFNAAFLAALIGGASLSESARNGNNLARQVIRHQGALCPQDAMPSSCTSNAEAKNLAERWSSTP</sequence>
<dbReference type="Proteomes" id="UP000546031">
    <property type="component" value="Unassembled WGS sequence"/>
</dbReference>
<dbReference type="CDD" id="cd01166">
    <property type="entry name" value="KdgK"/>
    <property type="match status" value="1"/>
</dbReference>
<evidence type="ECO:0000256" key="3">
    <source>
        <dbReference type="ARBA" id="ARBA00022777"/>
    </source>
</evidence>
<dbReference type="GO" id="GO:0005829">
    <property type="term" value="C:cytosol"/>
    <property type="evidence" value="ECO:0007669"/>
    <property type="project" value="TreeGrafter"/>
</dbReference>
<dbReference type="GO" id="GO:0008673">
    <property type="term" value="F:2-dehydro-3-deoxygluconokinase activity"/>
    <property type="evidence" value="ECO:0007669"/>
    <property type="project" value="TreeGrafter"/>
</dbReference>
<dbReference type="AlphaFoldDB" id="A0A850H901"/>
<dbReference type="InterPro" id="IPR002173">
    <property type="entry name" value="Carboh/pur_kinase_PfkB_CS"/>
</dbReference>
<comment type="caution">
    <text evidence="6">The sequence shown here is derived from an EMBL/GenBank/DDBJ whole genome shotgun (WGS) entry which is preliminary data.</text>
</comment>
<evidence type="ECO:0000256" key="2">
    <source>
        <dbReference type="ARBA" id="ARBA00022679"/>
    </source>
</evidence>
<accession>A0A850H901</accession>
<feature type="domain" description="Carbohydrate kinase PfkB" evidence="5">
    <location>
        <begin position="1"/>
        <end position="295"/>
    </location>
</feature>
<dbReference type="PROSITE" id="PS00584">
    <property type="entry name" value="PFKB_KINASES_2"/>
    <property type="match status" value="1"/>
</dbReference>
<reference evidence="6 7" key="1">
    <citation type="submission" date="2020-06" db="EMBL/GenBank/DDBJ databases">
        <title>Altererythrobacter lutimaris sp. nov., a marine bacterium isolated from a tidal flat.</title>
        <authorList>
            <person name="Kim D."/>
            <person name="Yoo Y."/>
            <person name="Kim J.-J."/>
        </authorList>
    </citation>
    <scope>NUCLEOTIDE SEQUENCE [LARGE SCALE GENOMIC DNA]</scope>
    <source>
        <strain evidence="6 7">JGD-16</strain>
    </source>
</reference>
<evidence type="ECO:0000313" key="7">
    <source>
        <dbReference type="Proteomes" id="UP000546031"/>
    </source>
</evidence>
<gene>
    <name evidence="6" type="ORF">HUO12_05505</name>
</gene>
<dbReference type="GO" id="GO:0042840">
    <property type="term" value="P:D-glucuronate catabolic process"/>
    <property type="evidence" value="ECO:0007669"/>
    <property type="project" value="TreeGrafter"/>
</dbReference>
<dbReference type="PANTHER" id="PTHR43085:SF15">
    <property type="entry name" value="2-DEHYDRO-3-DEOXYGLUCONOKINASE"/>
    <property type="match status" value="1"/>
</dbReference>
<dbReference type="GO" id="GO:0006974">
    <property type="term" value="P:DNA damage response"/>
    <property type="evidence" value="ECO:0007669"/>
    <property type="project" value="TreeGrafter"/>
</dbReference>
<dbReference type="InterPro" id="IPR011611">
    <property type="entry name" value="PfkB_dom"/>
</dbReference>
<evidence type="ECO:0000313" key="6">
    <source>
        <dbReference type="EMBL" id="NVE94353.1"/>
    </source>
</evidence>
<dbReference type="InterPro" id="IPR029056">
    <property type="entry name" value="Ribokinase-like"/>
</dbReference>
<feature type="compositionally biased region" description="Polar residues" evidence="4">
    <location>
        <begin position="301"/>
        <end position="310"/>
    </location>
</feature>
<feature type="region of interest" description="Disordered" evidence="4">
    <location>
        <begin position="300"/>
        <end position="322"/>
    </location>
</feature>
<dbReference type="RefSeq" id="WP_176272637.1">
    <property type="nucleotide sequence ID" value="NZ_JABWTA010000001.1"/>
</dbReference>
<keyword evidence="3 6" id="KW-0418">Kinase</keyword>
<evidence type="ECO:0000256" key="4">
    <source>
        <dbReference type="SAM" id="MobiDB-lite"/>
    </source>
</evidence>
<keyword evidence="2" id="KW-0808">Transferase</keyword>